<evidence type="ECO:0000256" key="1">
    <source>
        <dbReference type="SAM" id="Phobius"/>
    </source>
</evidence>
<keyword evidence="1" id="KW-0472">Membrane</keyword>
<keyword evidence="1" id="KW-1133">Transmembrane helix</keyword>
<dbReference type="Pfam" id="PF09551">
    <property type="entry name" value="Spore_II_R"/>
    <property type="match status" value="1"/>
</dbReference>
<feature type="transmembrane region" description="Helical" evidence="1">
    <location>
        <begin position="50"/>
        <end position="70"/>
    </location>
</feature>
<accession>A0A1M7YK07</accession>
<reference evidence="2 3" key="1">
    <citation type="submission" date="2016-12" db="EMBL/GenBank/DDBJ databases">
        <authorList>
            <person name="Song W.-J."/>
            <person name="Kurnit D.M."/>
        </authorList>
    </citation>
    <scope>NUCLEOTIDE SEQUENCE [LARGE SCALE GENOMIC DNA]</scope>
    <source>
        <strain evidence="2 3">DSM 12503</strain>
    </source>
</reference>
<protein>
    <submittedName>
        <fullName evidence="2">Stage II sporulation protein R</fullName>
    </submittedName>
</protein>
<sequence length="261" mass="29383">MKNKKHFSNFYLSNTADCPQSAGKPAVCTGIRLKNLHSHILLYLHRKNSINLIASLSLCLICILLSFKAFSSSGQSAEAMQKDIASEIIRFHVIANSDSTDDQALKLKVKSALTQNLYPVLSGTKDIDAARHIIEKQLPKIEELAEEVIENNGYHYTVKASLEKGYFPIKVYGDLTLPPGQYEALRIEIGKAQGQNWWCVMFPPLCFVDATYSVVPKDSKNQLKHVLTEEEYNSVFSCKKADIKIKFKLFDVIKDCFSKES</sequence>
<dbReference type="NCBIfam" id="TIGR02837">
    <property type="entry name" value="spore_II_R"/>
    <property type="match status" value="1"/>
</dbReference>
<keyword evidence="1" id="KW-0812">Transmembrane</keyword>
<dbReference type="Proteomes" id="UP000184612">
    <property type="component" value="Unassembled WGS sequence"/>
</dbReference>
<dbReference type="AlphaFoldDB" id="A0A1M7YK07"/>
<proteinExistence type="predicted"/>
<dbReference type="STRING" id="1121345.SAMN02745217_03886"/>
<dbReference type="InterPro" id="IPR014202">
    <property type="entry name" value="Spore_II_R"/>
</dbReference>
<dbReference type="EMBL" id="FRFD01000012">
    <property type="protein sequence ID" value="SHO52955.1"/>
    <property type="molecule type" value="Genomic_DNA"/>
</dbReference>
<name>A0A1M7YK07_9FIRM</name>
<gene>
    <name evidence="2" type="ORF">SAMN02745217_03886</name>
</gene>
<keyword evidence="3" id="KW-1185">Reference proteome</keyword>
<organism evidence="2 3">
    <name type="scientific">Anaerocolumna xylanovorans DSM 12503</name>
    <dbReference type="NCBI Taxonomy" id="1121345"/>
    <lineage>
        <taxon>Bacteria</taxon>
        <taxon>Bacillati</taxon>
        <taxon>Bacillota</taxon>
        <taxon>Clostridia</taxon>
        <taxon>Lachnospirales</taxon>
        <taxon>Lachnospiraceae</taxon>
        <taxon>Anaerocolumna</taxon>
    </lineage>
</organism>
<evidence type="ECO:0000313" key="2">
    <source>
        <dbReference type="EMBL" id="SHO52955.1"/>
    </source>
</evidence>
<evidence type="ECO:0000313" key="3">
    <source>
        <dbReference type="Proteomes" id="UP000184612"/>
    </source>
</evidence>